<dbReference type="GO" id="GO:0005525">
    <property type="term" value="F:GTP binding"/>
    <property type="evidence" value="ECO:0007669"/>
    <property type="project" value="InterPro"/>
</dbReference>
<feature type="domain" description="G" evidence="3">
    <location>
        <begin position="182"/>
        <end position="294"/>
    </location>
</feature>
<dbReference type="GO" id="GO:0002098">
    <property type="term" value="P:tRNA wobble uridine modification"/>
    <property type="evidence" value="ECO:0007669"/>
    <property type="project" value="TreeGrafter"/>
</dbReference>
<evidence type="ECO:0000313" key="6">
    <source>
        <dbReference type="Proteomes" id="UP000054837"/>
    </source>
</evidence>
<dbReference type="GO" id="GO:0005829">
    <property type="term" value="C:cytosol"/>
    <property type="evidence" value="ECO:0007669"/>
    <property type="project" value="TreeGrafter"/>
</dbReference>
<keyword evidence="2" id="KW-0472">Membrane</keyword>
<feature type="transmembrane region" description="Helical" evidence="2">
    <location>
        <begin position="614"/>
        <end position="636"/>
    </location>
</feature>
<dbReference type="Proteomes" id="UP000054837">
    <property type="component" value="Unassembled WGS sequence"/>
</dbReference>
<feature type="domain" description="Dynamin-like helical" evidence="4">
    <location>
        <begin position="1186"/>
        <end position="1288"/>
    </location>
</feature>
<feature type="domain" description="G" evidence="3">
    <location>
        <begin position="834"/>
        <end position="918"/>
    </location>
</feature>
<evidence type="ECO:0000259" key="4">
    <source>
        <dbReference type="Pfam" id="PF18709"/>
    </source>
</evidence>
<name>A0A0W8I9G3_9MICO</name>
<dbReference type="InterPro" id="IPR006073">
    <property type="entry name" value="GTP-bd"/>
</dbReference>
<dbReference type="EMBL" id="LQBL01000012">
    <property type="protein sequence ID" value="KUG56407.1"/>
    <property type="molecule type" value="Genomic_DNA"/>
</dbReference>
<comment type="caution">
    <text evidence="5">The sequence shown here is derived from an EMBL/GenBank/DDBJ whole genome shotgun (WGS) entry which is preliminary data.</text>
</comment>
<gene>
    <name evidence="5" type="ORF">AVL62_16095</name>
</gene>
<dbReference type="STRING" id="767452.AVL62_16095"/>
<organism evidence="5 6">
    <name type="scientific">Serinicoccus chungangensis</name>
    <dbReference type="NCBI Taxonomy" id="767452"/>
    <lineage>
        <taxon>Bacteria</taxon>
        <taxon>Bacillati</taxon>
        <taxon>Actinomycetota</taxon>
        <taxon>Actinomycetes</taxon>
        <taxon>Micrococcales</taxon>
        <taxon>Ornithinimicrobiaceae</taxon>
        <taxon>Serinicoccus</taxon>
    </lineage>
</organism>
<evidence type="ECO:0008006" key="7">
    <source>
        <dbReference type="Google" id="ProtNLM"/>
    </source>
</evidence>
<dbReference type="Pfam" id="PF01926">
    <property type="entry name" value="MMR_HSR1"/>
    <property type="match status" value="2"/>
</dbReference>
<evidence type="ECO:0000259" key="3">
    <source>
        <dbReference type="Pfam" id="PF01926"/>
    </source>
</evidence>
<evidence type="ECO:0000313" key="5">
    <source>
        <dbReference type="EMBL" id="KUG56407.1"/>
    </source>
</evidence>
<dbReference type="Gene3D" id="3.40.50.300">
    <property type="entry name" value="P-loop containing nucleotide triphosphate hydrolases"/>
    <property type="match status" value="2"/>
</dbReference>
<dbReference type="InterPro" id="IPR027417">
    <property type="entry name" value="P-loop_NTPase"/>
</dbReference>
<feature type="transmembrane region" description="Helical" evidence="2">
    <location>
        <begin position="586"/>
        <end position="608"/>
    </location>
</feature>
<dbReference type="SUPFAM" id="SSF52540">
    <property type="entry name" value="P-loop containing nucleoside triphosphate hydrolases"/>
    <property type="match status" value="2"/>
</dbReference>
<dbReference type="PANTHER" id="PTHR42714:SF2">
    <property type="entry name" value="TRNA MODIFICATION GTPASE GTPBP3, MITOCHONDRIAL"/>
    <property type="match status" value="1"/>
</dbReference>
<protein>
    <recommendedName>
        <fullName evidence="7">G domain-containing protein</fullName>
    </recommendedName>
</protein>
<reference evidence="5 6" key="1">
    <citation type="submission" date="2015-12" db="EMBL/GenBank/DDBJ databases">
        <title>Serinicoccus chungangenesis strain CD08_5 genome sequencing and assembly.</title>
        <authorList>
            <person name="Chander A.M."/>
            <person name="Kaur G."/>
            <person name="Nair G.R."/>
            <person name="Dhawan D.K."/>
            <person name="Kochhar R.K."/>
            <person name="Mayilraj S."/>
            <person name="Bhadada S.K."/>
        </authorList>
    </citation>
    <scope>NUCLEOTIDE SEQUENCE [LARGE SCALE GENOMIC DNA]</scope>
    <source>
        <strain evidence="5 6">CD08_5</strain>
    </source>
</reference>
<evidence type="ECO:0000256" key="2">
    <source>
        <dbReference type="SAM" id="Phobius"/>
    </source>
</evidence>
<dbReference type="GO" id="GO:0030488">
    <property type="term" value="P:tRNA methylation"/>
    <property type="evidence" value="ECO:0007669"/>
    <property type="project" value="TreeGrafter"/>
</dbReference>
<keyword evidence="6" id="KW-1185">Reference proteome</keyword>
<keyword evidence="2" id="KW-0812">Transmembrane</keyword>
<proteinExistence type="predicted"/>
<dbReference type="Pfam" id="PF18709">
    <property type="entry name" value="DLP_helical"/>
    <property type="match status" value="1"/>
</dbReference>
<keyword evidence="2" id="KW-1133">Transmembrane helix</keyword>
<dbReference type="InterPro" id="IPR040576">
    <property type="entry name" value="DLP_helical"/>
</dbReference>
<accession>A0A0W8I9G3</accession>
<evidence type="ECO:0000256" key="1">
    <source>
        <dbReference type="SAM" id="MobiDB-lite"/>
    </source>
</evidence>
<feature type="region of interest" description="Disordered" evidence="1">
    <location>
        <begin position="32"/>
        <end position="54"/>
    </location>
</feature>
<sequence>MSDHLATLVNDGSDDTLQRSHGVIWDTVTASQAGSKNGGTVNSEATDYSTLEDDPTAIDTPIGDADMTNVQPPQQQSIPTVAEAVAAGLAEPSSEKAMREAVDSAIAGSQQEVRYLKAQIRKGKASLRSASKRARDALREVDHGGAASLKEASVAITDLLQGASEEIDNYFSRYEDVLKTFNIALFGRTGAGKSSLISALAELDGERVSRGESDWTVDVTPIEWNSCRLYDTPGINGWGRTRSVGELEMVARRAVEVADVVLLCFDTQSQQASEFSKVAAWVQEFSKPAIAVLNVRNAMWRHPARMTAKAGRSNLQKAVQEHGSNITDFLASIGMHSVPVVAIQTKRALAAKAKDPYRGPDEVNHSSARQEFGIDYLYTWSNLGTLQDLISALVKSGGKELRVNGLREGVRSIIQAWHEALGVEAENIQGRLSILDAAIAEEFDLLGYPDAVGGSPWLAVEKLSAVEDARGGPYKSRKVGRFERHTSQVIRNELGVLKTKSLKEASNAVRDTFDKKIKLNQEQFTQRVFDDESIRTAAKKAADRSSVYLAQELKMVATEAAADIEFEQRLFNVDGKAGKVGDRIGIAARLLAVAGGAVSAGMAIAIAANLWNPIGWVGAAAVVVTGIVSSVLGGFGKKYQTSAEKKRLRARKEALGNARLSVTKAYTQVEESLAQSFLREARKSRAPAVHIMLGDYLAISTAQVAVVEAAEEIWQRAEGMERADTAASVMRKALKYIKTENGGSMSANAILLGEDWIKAGSDYAGLPVAPSDELHALADLDTKQLVRAVTTAAGLVTREELTRWLEGLTELAERSPEVKHIQHSACQMLDEPARVVLFGDYNTGKSSLIKRLLAELGTPTPKSLGVAGKPTTAEETSYRWRNLQLVDSPGLQSCNAEHDSTARGSVSGASIAIVVLNVNLVIGDDAALKAFLVGTDATRAKQENTIFVIGRADELGVDPLGSPAQFLRLRRQKESELRALLARWGVGDITIHMVSADPYGAVGDLRASGPKSYEDLHRQWDGIAPLIAALERANEEQALLSQVGALDFAVDGLLAAKQALLADYNDLDSSRLEESKILTAIERGIRSGKVLRSSLTAEGKAMARSHAERAASEAMSATQEHLEAAAKAAAKWWVDPEFQADAVVFYDDAQKKISAWSEETASDVSRSVRWSNRHSTGKAPSALRQANRFRQGVNYGRGANHAAKALANIFKERDALYGAVKKFTDIKFKPWGATKAAAKVAKVGAVLAVVGVVLDLGAFVSDQVAASKREEARKRLAHAIDETVGQVEKMLLDGDRTNEGPAKVLDEALSRLARMSDASAARQREIEALMHEKQELVEAIEELVYESPHANGKVGTDV</sequence>
<dbReference type="PANTHER" id="PTHR42714">
    <property type="entry name" value="TRNA MODIFICATION GTPASE GTPBP3"/>
    <property type="match status" value="1"/>
</dbReference>
<feature type="compositionally biased region" description="Polar residues" evidence="1">
    <location>
        <begin position="32"/>
        <end position="49"/>
    </location>
</feature>